<dbReference type="KEGG" id="ans:ArsFIN_30460"/>
<reference evidence="3 6" key="2">
    <citation type="submission" date="2019-03" db="EMBL/GenBank/DDBJ databases">
        <title>Long-read sequencing reveals hyperdense prophage content in a complex bacterial symbiont genome.</title>
        <authorList>
            <person name="Frost C.L."/>
            <person name="Siozios S."/>
            <person name="Nadal-Jimenez P."/>
            <person name="Brockhurst M.A."/>
            <person name="King K.C."/>
            <person name="Darby A.C."/>
            <person name="Hurst G.D.D."/>
        </authorList>
    </citation>
    <scope>NUCLEOTIDE SEQUENCE [LARGE SCALE GENOMIC DNA]</scope>
    <source>
        <strain evidence="3 6">FIN</strain>
    </source>
</reference>
<gene>
    <name evidence="2" type="ORF">ARN_09220</name>
    <name evidence="3" type="ORF">ArsFIN_30460</name>
    <name evidence="4" type="ORF">QE210_12675</name>
    <name evidence="5" type="ORF">QE258_14130</name>
</gene>
<evidence type="ECO:0000313" key="3">
    <source>
        <dbReference type="EMBL" id="QBY44460.1"/>
    </source>
</evidence>
<evidence type="ECO:0000313" key="2">
    <source>
        <dbReference type="EMBL" id="CBA72211.1"/>
    </source>
</evidence>
<dbReference type="GeneID" id="96878033"/>
<evidence type="ECO:0000313" key="6">
    <source>
        <dbReference type="Proteomes" id="UP000295134"/>
    </source>
</evidence>
<evidence type="ECO:0000313" key="4">
    <source>
        <dbReference type="EMBL" id="WGM00703.1"/>
    </source>
</evidence>
<name>D2TXT6_9GAMM</name>
<dbReference type="Proteomes" id="UP001177592">
    <property type="component" value="Chromosome"/>
</dbReference>
<proteinExistence type="predicted"/>
<feature type="compositionally biased region" description="Basic and acidic residues" evidence="1">
    <location>
        <begin position="17"/>
        <end position="31"/>
    </location>
</feature>
<feature type="compositionally biased region" description="Gly residues" evidence="1">
    <location>
        <begin position="78"/>
        <end position="92"/>
    </location>
</feature>
<evidence type="ECO:0000313" key="7">
    <source>
        <dbReference type="Proteomes" id="UP001177592"/>
    </source>
</evidence>
<dbReference type="EMBL" id="CP123523">
    <property type="protein sequence ID" value="WGM04731.1"/>
    <property type="molecule type" value="Genomic_DNA"/>
</dbReference>
<feature type="compositionally biased region" description="Polar residues" evidence="1">
    <location>
        <begin position="1"/>
        <end position="10"/>
    </location>
</feature>
<reference evidence="4" key="3">
    <citation type="submission" date="2023-04" db="EMBL/GenBank/DDBJ databases">
        <title>Genome dynamics across the evolutionary transition to endosymbiosis.</title>
        <authorList>
            <person name="Siozios S."/>
            <person name="Nadal-Jimenez P."/>
            <person name="Azagi T."/>
            <person name="Sprong H."/>
            <person name="Frost C.L."/>
            <person name="Parratt S.R."/>
            <person name="Taylor G."/>
            <person name="Brettell L."/>
            <person name="Lew K.C."/>
            <person name="Croft L."/>
            <person name="King K.C."/>
            <person name="Brockhurst M.A."/>
            <person name="Hypsa V."/>
            <person name="Novakova E."/>
            <person name="Darby A.C."/>
            <person name="Hurst G.D.D."/>
        </authorList>
    </citation>
    <scope>NUCLEOTIDE SEQUENCE</scope>
    <source>
        <strain evidence="5">ANv_CAN</strain>
        <strain evidence="4">APv</strain>
    </source>
</reference>
<reference evidence="2" key="1">
    <citation type="journal article" date="2010" name="Insect Mol. Biol.">
        <title>The draft genome sequence of Arsenophonus nasoniae, son-killer bacterium of Nasonia vitripennis, reveals genes associated with virulence and symbiosis.</title>
        <authorList>
            <person name="Wilkes T."/>
            <person name="Darby A.C."/>
            <person name="Choi J."/>
            <person name="Colborne J.K."/>
            <person name="Werren J.H."/>
            <person name="Hurst G.D.D."/>
        </authorList>
    </citation>
    <scope>NUCLEOTIDE SEQUENCE</scope>
</reference>
<evidence type="ECO:0000313" key="5">
    <source>
        <dbReference type="EMBL" id="WGM04731.1"/>
    </source>
</evidence>
<dbReference type="RefSeq" id="WP_026823440.1">
    <property type="nucleotide sequence ID" value="NZ_CP038613.1"/>
</dbReference>
<dbReference type="Proteomes" id="UP000295134">
    <property type="component" value="Chromosome"/>
</dbReference>
<feature type="region of interest" description="Disordered" evidence="1">
    <location>
        <begin position="1"/>
        <end position="44"/>
    </location>
</feature>
<dbReference type="EMBL" id="FN545174">
    <property type="protein sequence ID" value="CBA72211.1"/>
    <property type="molecule type" value="Genomic_DNA"/>
</dbReference>
<accession>D2TXT6</accession>
<protein>
    <submittedName>
        <fullName evidence="2">Uncharacterized protein</fullName>
    </submittedName>
</protein>
<organism evidence="2">
    <name type="scientific">Arsenophonus nasoniae</name>
    <name type="common">son-killer infecting Nasonia vitripennis</name>
    <dbReference type="NCBI Taxonomy" id="638"/>
    <lineage>
        <taxon>Bacteria</taxon>
        <taxon>Pseudomonadati</taxon>
        <taxon>Pseudomonadota</taxon>
        <taxon>Gammaproteobacteria</taxon>
        <taxon>Enterobacterales</taxon>
        <taxon>Morganellaceae</taxon>
        <taxon>Arsenophonus</taxon>
    </lineage>
</organism>
<keyword evidence="7" id="KW-1185">Reference proteome</keyword>
<dbReference type="EMBL" id="CP038613">
    <property type="protein sequence ID" value="QBY44460.1"/>
    <property type="molecule type" value="Genomic_DNA"/>
</dbReference>
<sequence>MKEILSNQYDDVSGGWADKDGSSHSSADDGGSRSGDGGNDKGASSLLDRAVSVYYSNPYGSGAGASGFWENGNSEKSGSGGYNGNGTGSLER</sequence>
<dbReference type="EMBL" id="CP123504">
    <property type="protein sequence ID" value="WGM00703.1"/>
    <property type="molecule type" value="Genomic_DNA"/>
</dbReference>
<evidence type="ECO:0000256" key="1">
    <source>
        <dbReference type="SAM" id="MobiDB-lite"/>
    </source>
</evidence>
<feature type="region of interest" description="Disordered" evidence="1">
    <location>
        <begin position="64"/>
        <end position="92"/>
    </location>
</feature>
<dbReference type="Proteomes" id="UP001177595">
    <property type="component" value="Chromosome"/>
</dbReference>
<dbReference type="AlphaFoldDB" id="D2TXT6"/>